<evidence type="ECO:0000313" key="2">
    <source>
        <dbReference type="EMBL" id="KAL2864514.1"/>
    </source>
</evidence>
<gene>
    <name evidence="2" type="ORF">BJX67DRAFT_221674</name>
</gene>
<name>A0ABR4LIZ4_9EURO</name>
<proteinExistence type="predicted"/>
<dbReference type="RefSeq" id="XP_070883493.1">
    <property type="nucleotide sequence ID" value="XM_071025759.1"/>
</dbReference>
<reference evidence="2 3" key="1">
    <citation type="submission" date="2024-07" db="EMBL/GenBank/DDBJ databases">
        <title>Section-level genome sequencing and comparative genomics of Aspergillus sections Usti and Cavernicolus.</title>
        <authorList>
            <consortium name="Lawrence Berkeley National Laboratory"/>
            <person name="Nybo J.L."/>
            <person name="Vesth T.C."/>
            <person name="Theobald S."/>
            <person name="Frisvad J.C."/>
            <person name="Larsen T.O."/>
            <person name="Kjaerboelling I."/>
            <person name="Rothschild-Mancinelli K."/>
            <person name="Lyhne E.K."/>
            <person name="Kogle M.E."/>
            <person name="Barry K."/>
            <person name="Clum A."/>
            <person name="Na H."/>
            <person name="Ledsgaard L."/>
            <person name="Lin J."/>
            <person name="Lipzen A."/>
            <person name="Kuo A."/>
            <person name="Riley R."/>
            <person name="Mondo S."/>
            <person name="Labutti K."/>
            <person name="Haridas S."/>
            <person name="Pangalinan J."/>
            <person name="Salamov A.A."/>
            <person name="Simmons B.A."/>
            <person name="Magnuson J.K."/>
            <person name="Chen J."/>
            <person name="Drula E."/>
            <person name="Henrissat B."/>
            <person name="Wiebenga A."/>
            <person name="Lubbers R.J."/>
            <person name="Gomes A.C."/>
            <person name="Macurrencykelacurrency M.R."/>
            <person name="Stajich J."/>
            <person name="Grigoriev I.V."/>
            <person name="Mortensen U.H."/>
            <person name="De Vries R.P."/>
            <person name="Baker S.E."/>
            <person name="Andersen M.R."/>
        </authorList>
    </citation>
    <scope>NUCLEOTIDE SEQUENCE [LARGE SCALE GENOMIC DNA]</scope>
    <source>
        <strain evidence="2 3">CBS 449.75</strain>
    </source>
</reference>
<accession>A0ABR4LIZ4</accession>
<dbReference type="GeneID" id="98140831"/>
<evidence type="ECO:0000256" key="1">
    <source>
        <dbReference type="SAM" id="MobiDB-lite"/>
    </source>
</evidence>
<evidence type="ECO:0000313" key="3">
    <source>
        <dbReference type="Proteomes" id="UP001610432"/>
    </source>
</evidence>
<dbReference type="Proteomes" id="UP001610432">
    <property type="component" value="Unassembled WGS sequence"/>
</dbReference>
<dbReference type="EMBL" id="JBFXLQ010000040">
    <property type="protein sequence ID" value="KAL2864514.1"/>
    <property type="molecule type" value="Genomic_DNA"/>
</dbReference>
<evidence type="ECO:0008006" key="4">
    <source>
        <dbReference type="Google" id="ProtNLM"/>
    </source>
</evidence>
<feature type="region of interest" description="Disordered" evidence="1">
    <location>
        <begin position="226"/>
        <end position="261"/>
    </location>
</feature>
<protein>
    <recommendedName>
        <fullName evidence="4">Fungal N-terminal domain-containing protein</fullName>
    </recommendedName>
</protein>
<keyword evidence="3" id="KW-1185">Reference proteome</keyword>
<comment type="caution">
    <text evidence="2">The sequence shown here is derived from an EMBL/GenBank/DDBJ whole genome shotgun (WGS) entry which is preliminary data.</text>
</comment>
<organism evidence="2 3">
    <name type="scientific">Aspergillus lucknowensis</name>
    <dbReference type="NCBI Taxonomy" id="176173"/>
    <lineage>
        <taxon>Eukaryota</taxon>
        <taxon>Fungi</taxon>
        <taxon>Dikarya</taxon>
        <taxon>Ascomycota</taxon>
        <taxon>Pezizomycotina</taxon>
        <taxon>Eurotiomycetes</taxon>
        <taxon>Eurotiomycetidae</taxon>
        <taxon>Eurotiales</taxon>
        <taxon>Aspergillaceae</taxon>
        <taxon>Aspergillus</taxon>
        <taxon>Aspergillus subgen. Nidulantes</taxon>
    </lineage>
</organism>
<sequence>MDPLSIAATSAALRVSCLELYTFTESIIRDKVPDSDLAIATLGSVVRTVAPLLEEISNTWRSHSPSMMIHPTASFGMWLCVQSTLERTETILRQLKKKVEPIVESGRKRTFTKMYAKAWKLGLNVRAISTYRGCLDANHTALKVGVNMMRMCVRLHSGTPLQDKHSFLAVLDVEISNLEAGIHTARKLPFVDMQEDSERQELLVSMEGVVKSARAFHSFMATAPLHQPGAHEQDGHGSAPPPPYAQTLQAEASGGDGPQHT</sequence>